<reference evidence="3" key="1">
    <citation type="journal article" date="2019" name="Int. J. Syst. Evol. Microbiol.">
        <title>The Global Catalogue of Microorganisms (GCM) 10K type strain sequencing project: providing services to taxonomists for standard genome sequencing and annotation.</title>
        <authorList>
            <consortium name="The Broad Institute Genomics Platform"/>
            <consortium name="The Broad Institute Genome Sequencing Center for Infectious Disease"/>
            <person name="Wu L."/>
            <person name="Ma J."/>
        </authorList>
    </citation>
    <scope>NUCLEOTIDE SEQUENCE [LARGE SCALE GENOMIC DNA]</scope>
    <source>
        <strain evidence="3">CGMCC 1.15439</strain>
    </source>
</reference>
<dbReference type="Pfam" id="PF01839">
    <property type="entry name" value="FG-GAP"/>
    <property type="match status" value="1"/>
</dbReference>
<keyword evidence="3" id="KW-1185">Reference proteome</keyword>
<dbReference type="Proteomes" id="UP000620046">
    <property type="component" value="Unassembled WGS sequence"/>
</dbReference>
<dbReference type="RefSeq" id="WP_188793783.1">
    <property type="nucleotide sequence ID" value="NZ_BMJA01000001.1"/>
</dbReference>
<evidence type="ECO:0000256" key="1">
    <source>
        <dbReference type="ARBA" id="ARBA00022729"/>
    </source>
</evidence>
<gene>
    <name evidence="2" type="ORF">GCM10010981_16970</name>
</gene>
<proteinExistence type="predicted"/>
<evidence type="ECO:0000313" key="2">
    <source>
        <dbReference type="EMBL" id="GGA28761.1"/>
    </source>
</evidence>
<dbReference type="SUPFAM" id="SSF69318">
    <property type="entry name" value="Integrin alpha N-terminal domain"/>
    <property type="match status" value="1"/>
</dbReference>
<dbReference type="InterPro" id="IPR013517">
    <property type="entry name" value="FG-GAP"/>
</dbReference>
<sequence length="72" mass="7348">MSDGAIAESTTIVAVDDYNHDGLADLVWSNGSNLTLSTNAGTCASQCTFTPTTLAAPAAGMTVFKKNVPNTP</sequence>
<accession>A0ABQ1FTV0</accession>
<evidence type="ECO:0000313" key="3">
    <source>
        <dbReference type="Proteomes" id="UP000620046"/>
    </source>
</evidence>
<organism evidence="2 3">
    <name type="scientific">Dyella nitratireducens</name>
    <dbReference type="NCBI Taxonomy" id="1849580"/>
    <lineage>
        <taxon>Bacteria</taxon>
        <taxon>Pseudomonadati</taxon>
        <taxon>Pseudomonadota</taxon>
        <taxon>Gammaproteobacteria</taxon>
        <taxon>Lysobacterales</taxon>
        <taxon>Rhodanobacteraceae</taxon>
        <taxon>Dyella</taxon>
    </lineage>
</organism>
<dbReference type="InterPro" id="IPR028994">
    <property type="entry name" value="Integrin_alpha_N"/>
</dbReference>
<dbReference type="EMBL" id="BMJA01000001">
    <property type="protein sequence ID" value="GGA28761.1"/>
    <property type="molecule type" value="Genomic_DNA"/>
</dbReference>
<protein>
    <recommendedName>
        <fullName evidence="4">VCBS repeat-containing protein</fullName>
    </recommendedName>
</protein>
<evidence type="ECO:0008006" key="4">
    <source>
        <dbReference type="Google" id="ProtNLM"/>
    </source>
</evidence>
<name>A0ABQ1FTV0_9GAMM</name>
<comment type="caution">
    <text evidence="2">The sequence shown here is derived from an EMBL/GenBank/DDBJ whole genome shotgun (WGS) entry which is preliminary data.</text>
</comment>
<keyword evidence="1" id="KW-0732">Signal</keyword>